<feature type="domain" description="HTH merR-type" evidence="5">
    <location>
        <begin position="12"/>
        <end position="81"/>
    </location>
</feature>
<dbReference type="InterPro" id="IPR012925">
    <property type="entry name" value="TipAS_dom"/>
</dbReference>
<dbReference type="CDD" id="cd01106">
    <property type="entry name" value="HTH_TipAL-Mta"/>
    <property type="match status" value="1"/>
</dbReference>
<keyword evidence="4" id="KW-0804">Transcription</keyword>
<dbReference type="PANTHER" id="PTHR30204">
    <property type="entry name" value="REDOX-CYCLING DRUG-SENSING TRANSCRIPTIONAL ACTIVATOR SOXR"/>
    <property type="match status" value="1"/>
</dbReference>
<evidence type="ECO:0000259" key="5">
    <source>
        <dbReference type="PROSITE" id="PS50937"/>
    </source>
</evidence>
<dbReference type="SUPFAM" id="SSF46955">
    <property type="entry name" value="Putative DNA-binding domain"/>
    <property type="match status" value="1"/>
</dbReference>
<gene>
    <name evidence="6" type="ORF">ATL31_1307</name>
</gene>
<evidence type="ECO:0000313" key="6">
    <source>
        <dbReference type="EMBL" id="PKW26495.1"/>
    </source>
</evidence>
<evidence type="ECO:0000256" key="3">
    <source>
        <dbReference type="ARBA" id="ARBA00023159"/>
    </source>
</evidence>
<name>A0A2N3YI19_9MICO</name>
<protein>
    <submittedName>
        <fullName evidence="6">DNA-binding transcriptional MerR regulator</fullName>
    </submittedName>
</protein>
<dbReference type="Proteomes" id="UP000233781">
    <property type="component" value="Unassembled WGS sequence"/>
</dbReference>
<dbReference type="InterPro" id="IPR036244">
    <property type="entry name" value="TipA-like_antibiotic-bd"/>
</dbReference>
<sequence>MTTPRQHTARMELTVGQVAGAFGVTVRTLHHYDAIGLVVPSARTHAGYRLYTEADLARLATVVTYRRLDLPLDEVKDLLDGDGTPAEHLRRQREVVVSRLGELEQLVTAIDRALEREMHEQPATTEDLKELFGDGFGEEYQQEARERWGESEAWKQSASRTAQYTRADWEDVKAEQDAVNAAFVAALESGAPATSQAAMDAAEAHREHIERRFYDLDHAFHRNLADMYVTDPRFTATYDDLAPGLAQYVRDAVHANADRHENP</sequence>
<reference evidence="6 7" key="1">
    <citation type="submission" date="2017-12" db="EMBL/GenBank/DDBJ databases">
        <title>Sequencing the genomes of 1000 Actinobacteria strains.</title>
        <authorList>
            <person name="Klenk H.-P."/>
        </authorList>
    </citation>
    <scope>NUCLEOTIDE SEQUENCE [LARGE SCALE GENOMIC DNA]</scope>
    <source>
        <strain evidence="6 7">DSM 12806</strain>
    </source>
</reference>
<dbReference type="InterPro" id="IPR009061">
    <property type="entry name" value="DNA-bd_dom_put_sf"/>
</dbReference>
<dbReference type="GO" id="GO:0003700">
    <property type="term" value="F:DNA-binding transcription factor activity"/>
    <property type="evidence" value="ECO:0007669"/>
    <property type="project" value="InterPro"/>
</dbReference>
<dbReference type="Gene3D" id="1.10.1660.10">
    <property type="match status" value="1"/>
</dbReference>
<dbReference type="Pfam" id="PF07739">
    <property type="entry name" value="TipAS"/>
    <property type="match status" value="1"/>
</dbReference>
<evidence type="ECO:0000256" key="2">
    <source>
        <dbReference type="ARBA" id="ARBA00023125"/>
    </source>
</evidence>
<dbReference type="Pfam" id="PF13411">
    <property type="entry name" value="MerR_1"/>
    <property type="match status" value="1"/>
</dbReference>
<evidence type="ECO:0000256" key="4">
    <source>
        <dbReference type="ARBA" id="ARBA00023163"/>
    </source>
</evidence>
<comment type="caution">
    <text evidence="6">The sequence shown here is derived from an EMBL/GenBank/DDBJ whole genome shotgun (WGS) entry which is preliminary data.</text>
</comment>
<evidence type="ECO:0000256" key="1">
    <source>
        <dbReference type="ARBA" id="ARBA00023015"/>
    </source>
</evidence>
<accession>A0A2N3YI19</accession>
<dbReference type="PRINTS" id="PR00040">
    <property type="entry name" value="HTHMERR"/>
</dbReference>
<keyword evidence="2 6" id="KW-0238">DNA-binding</keyword>
<dbReference type="AlphaFoldDB" id="A0A2N3YI19"/>
<dbReference type="PROSITE" id="PS50937">
    <property type="entry name" value="HTH_MERR_2"/>
    <property type="match status" value="1"/>
</dbReference>
<evidence type="ECO:0000313" key="7">
    <source>
        <dbReference type="Proteomes" id="UP000233781"/>
    </source>
</evidence>
<dbReference type="InterPro" id="IPR000551">
    <property type="entry name" value="MerR-type_HTH_dom"/>
</dbReference>
<dbReference type="SUPFAM" id="SSF89082">
    <property type="entry name" value="Antibiotic binding domain of TipA-like multidrug resistance regulators"/>
    <property type="match status" value="1"/>
</dbReference>
<keyword evidence="3" id="KW-0010">Activator</keyword>
<dbReference type="SMART" id="SM00422">
    <property type="entry name" value="HTH_MERR"/>
    <property type="match status" value="1"/>
</dbReference>
<dbReference type="EMBL" id="PJNE01000001">
    <property type="protein sequence ID" value="PKW26495.1"/>
    <property type="molecule type" value="Genomic_DNA"/>
</dbReference>
<dbReference type="InterPro" id="IPR047057">
    <property type="entry name" value="MerR_fam"/>
</dbReference>
<organism evidence="6 7">
    <name type="scientific">Phycicoccus duodecadis</name>
    <dbReference type="NCBI Taxonomy" id="173053"/>
    <lineage>
        <taxon>Bacteria</taxon>
        <taxon>Bacillati</taxon>
        <taxon>Actinomycetota</taxon>
        <taxon>Actinomycetes</taxon>
        <taxon>Micrococcales</taxon>
        <taxon>Intrasporangiaceae</taxon>
        <taxon>Phycicoccus</taxon>
    </lineage>
</organism>
<dbReference type="Gene3D" id="1.10.490.50">
    <property type="entry name" value="Antibiotic binding domain of TipA-like multidrug resistance regulators"/>
    <property type="match status" value="1"/>
</dbReference>
<dbReference type="PANTHER" id="PTHR30204:SF90">
    <property type="entry name" value="HTH-TYPE TRANSCRIPTIONAL ACTIVATOR MTA"/>
    <property type="match status" value="1"/>
</dbReference>
<dbReference type="GO" id="GO:0003677">
    <property type="term" value="F:DNA binding"/>
    <property type="evidence" value="ECO:0007669"/>
    <property type="project" value="UniProtKB-KW"/>
</dbReference>
<keyword evidence="1" id="KW-0805">Transcription regulation</keyword>
<proteinExistence type="predicted"/>
<keyword evidence="7" id="KW-1185">Reference proteome</keyword>